<comment type="caution">
    <text evidence="1">The sequence shown here is derived from an EMBL/GenBank/DDBJ whole genome shotgun (WGS) entry which is preliminary data.</text>
</comment>
<reference evidence="1 2" key="1">
    <citation type="submission" date="2016-04" db="EMBL/GenBank/DDBJ databases">
        <title>The genome of Intoshia linei affirms orthonectids as highly simplified spiralians.</title>
        <authorList>
            <person name="Mikhailov K.V."/>
            <person name="Slusarev G.S."/>
            <person name="Nikitin M.A."/>
            <person name="Logacheva M.D."/>
            <person name="Penin A."/>
            <person name="Aleoshin V."/>
            <person name="Panchin Y.V."/>
        </authorList>
    </citation>
    <scope>NUCLEOTIDE SEQUENCE [LARGE SCALE GENOMIC DNA]</scope>
    <source>
        <strain evidence="1">Intl2013</strain>
        <tissue evidence="1">Whole animal</tissue>
    </source>
</reference>
<sequence>MQADSDMDKKNIRKEAQEIIKISPEKELQIEVLNNEFQEPEPKKQRKSISTTISPKNKIDNELLIPKTHNYEKLKKTLNHFNLSYKDL</sequence>
<evidence type="ECO:0000313" key="1">
    <source>
        <dbReference type="EMBL" id="OAF71447.1"/>
    </source>
</evidence>
<accession>A0A177BAU9</accession>
<name>A0A177BAU9_9BILA</name>
<organism evidence="1 2">
    <name type="scientific">Intoshia linei</name>
    <dbReference type="NCBI Taxonomy" id="1819745"/>
    <lineage>
        <taxon>Eukaryota</taxon>
        <taxon>Metazoa</taxon>
        <taxon>Spiralia</taxon>
        <taxon>Lophotrochozoa</taxon>
        <taxon>Mesozoa</taxon>
        <taxon>Orthonectida</taxon>
        <taxon>Rhopaluridae</taxon>
        <taxon>Intoshia</taxon>
    </lineage>
</organism>
<dbReference type="EMBL" id="LWCA01000051">
    <property type="protein sequence ID" value="OAF71447.1"/>
    <property type="molecule type" value="Genomic_DNA"/>
</dbReference>
<protein>
    <submittedName>
        <fullName evidence="1">Uncharacterized protein</fullName>
    </submittedName>
</protein>
<evidence type="ECO:0000313" key="2">
    <source>
        <dbReference type="Proteomes" id="UP000078046"/>
    </source>
</evidence>
<proteinExistence type="predicted"/>
<dbReference type="Proteomes" id="UP000078046">
    <property type="component" value="Unassembled WGS sequence"/>
</dbReference>
<keyword evidence="2" id="KW-1185">Reference proteome</keyword>
<dbReference type="AlphaFoldDB" id="A0A177BAU9"/>
<gene>
    <name evidence="1" type="ORF">A3Q56_00793</name>
</gene>